<dbReference type="KEGG" id="muv:FIT94_03915"/>
<dbReference type="InterPro" id="IPR001972">
    <property type="entry name" value="Stomatin_HflK_fam"/>
</dbReference>
<dbReference type="InterPro" id="IPR010200">
    <property type="entry name" value="HflC"/>
</dbReference>
<dbReference type="EMBL" id="CP040953">
    <property type="protein sequence ID" value="QDC41207.1"/>
    <property type="molecule type" value="Genomic_DNA"/>
</dbReference>
<organism evidence="9 10">
    <name type="scientific">Candidatus Methylopumilus universalis</name>
    <dbReference type="NCBI Taxonomy" id="2588536"/>
    <lineage>
        <taxon>Bacteria</taxon>
        <taxon>Pseudomonadati</taxon>
        <taxon>Pseudomonadota</taxon>
        <taxon>Betaproteobacteria</taxon>
        <taxon>Nitrosomonadales</taxon>
        <taxon>Methylophilaceae</taxon>
        <taxon>Candidatus Methylopumilus</taxon>
    </lineage>
</organism>
<keyword evidence="9" id="KW-0645">Protease</keyword>
<comment type="function">
    <text evidence="6">HflC and HflK could regulate a protease.</text>
</comment>
<evidence type="ECO:0000256" key="3">
    <source>
        <dbReference type="ARBA" id="ARBA00022692"/>
    </source>
</evidence>
<dbReference type="AlphaFoldDB" id="A0AAX1EZK7"/>
<dbReference type="Pfam" id="PF01145">
    <property type="entry name" value="Band_7"/>
    <property type="match status" value="1"/>
</dbReference>
<dbReference type="InterPro" id="IPR036013">
    <property type="entry name" value="Band_7/SPFH_dom_sf"/>
</dbReference>
<dbReference type="NCBIfam" id="TIGR01932">
    <property type="entry name" value="hflC"/>
    <property type="match status" value="1"/>
</dbReference>
<dbReference type="GO" id="GO:0006508">
    <property type="term" value="P:proteolysis"/>
    <property type="evidence" value="ECO:0007669"/>
    <property type="project" value="UniProtKB-KW"/>
</dbReference>
<dbReference type="GeneID" id="66285025"/>
<dbReference type="PRINTS" id="PR00721">
    <property type="entry name" value="STOMATIN"/>
</dbReference>
<proteinExistence type="inferred from homology"/>
<evidence type="ECO:0000256" key="5">
    <source>
        <dbReference type="ARBA" id="ARBA00023136"/>
    </source>
</evidence>
<keyword evidence="4 7" id="KW-1133">Transmembrane helix</keyword>
<gene>
    <name evidence="9" type="primary">hflC</name>
    <name evidence="9" type="ORF">FIT94_03915</name>
</gene>
<sequence length="291" mass="33575">MKNITYVLVSFLAGIMILAMSTFTVDQREYAIVFRLGEIISIKKEPGLYFKTPLIENVKFFDNRILTLNWQEPDRFITSEKKNVLVDSFIKWKIVDPAKYYVSVKGDEVQAERRISQTVNDGLRAEFGKRTIHDVVSGERGEIMQILTDRADRDLRSMGIQILDVRLRRVDLPKEVSESVYQRMEAERKSVANELRSQGFAASEKIRADAEKQRDVIIAEAYKEAQKVKGDGDAKASEIYANAYAKNPEFYAFYRSIEAYKKSFKDKADVLVLDPTSDFLKYMRSSKKKKD</sequence>
<feature type="transmembrane region" description="Helical" evidence="7">
    <location>
        <begin position="6"/>
        <end position="25"/>
    </location>
</feature>
<evidence type="ECO:0000313" key="10">
    <source>
        <dbReference type="Proteomes" id="UP000314901"/>
    </source>
</evidence>
<dbReference type="Proteomes" id="UP000314901">
    <property type="component" value="Chromosome"/>
</dbReference>
<dbReference type="PANTHER" id="PTHR42911">
    <property type="entry name" value="MODULATOR OF FTSH PROTEASE HFLC"/>
    <property type="match status" value="1"/>
</dbReference>
<dbReference type="SUPFAM" id="SSF117892">
    <property type="entry name" value="Band 7/SPFH domain"/>
    <property type="match status" value="1"/>
</dbReference>
<keyword evidence="5 7" id="KW-0472">Membrane</keyword>
<dbReference type="Gene3D" id="3.30.479.30">
    <property type="entry name" value="Band 7 domain"/>
    <property type="match status" value="1"/>
</dbReference>
<evidence type="ECO:0000259" key="8">
    <source>
        <dbReference type="SMART" id="SM00244"/>
    </source>
</evidence>
<dbReference type="GO" id="GO:0008233">
    <property type="term" value="F:peptidase activity"/>
    <property type="evidence" value="ECO:0007669"/>
    <property type="project" value="UniProtKB-KW"/>
</dbReference>
<evidence type="ECO:0000256" key="2">
    <source>
        <dbReference type="ARBA" id="ARBA00007862"/>
    </source>
</evidence>
<dbReference type="RefSeq" id="WP_028818099.1">
    <property type="nucleotide sequence ID" value="NZ_CP040949.1"/>
</dbReference>
<keyword evidence="9" id="KW-0378">Hydrolase</keyword>
<accession>A0AAX1EZK7</accession>
<dbReference type="PANTHER" id="PTHR42911:SF1">
    <property type="entry name" value="MODULATOR OF FTSH PROTEASE HFLC"/>
    <property type="match status" value="1"/>
</dbReference>
<evidence type="ECO:0000256" key="4">
    <source>
        <dbReference type="ARBA" id="ARBA00022989"/>
    </source>
</evidence>
<dbReference type="GO" id="GO:0016020">
    <property type="term" value="C:membrane"/>
    <property type="evidence" value="ECO:0007669"/>
    <property type="project" value="UniProtKB-SubCell"/>
</dbReference>
<dbReference type="InterPro" id="IPR001107">
    <property type="entry name" value="Band_7"/>
</dbReference>
<evidence type="ECO:0000313" key="9">
    <source>
        <dbReference type="EMBL" id="QDC41207.1"/>
    </source>
</evidence>
<comment type="similarity">
    <text evidence="2 6">Belongs to the band 7/mec-2 family. HflC subfamily.</text>
</comment>
<keyword evidence="3 7" id="KW-0812">Transmembrane</keyword>
<evidence type="ECO:0000256" key="1">
    <source>
        <dbReference type="ARBA" id="ARBA00004167"/>
    </source>
</evidence>
<comment type="subcellular location">
    <subcellularLocation>
        <location evidence="1">Membrane</location>
        <topology evidence="1">Single-pass membrane protein</topology>
    </subcellularLocation>
</comment>
<dbReference type="CDD" id="cd03405">
    <property type="entry name" value="SPFH_HflC"/>
    <property type="match status" value="1"/>
</dbReference>
<feature type="domain" description="Band 7" evidence="8">
    <location>
        <begin position="20"/>
        <end position="184"/>
    </location>
</feature>
<reference evidence="9 10" key="1">
    <citation type="journal article" date="2019" name="ISME J.">
        <title>Evolution in action: habitat transition from sediment to the pelagial leads to genome streamlining in Methylophilaceae.</title>
        <authorList>
            <person name="Salcher M."/>
            <person name="Schaefle D."/>
            <person name="Kaspar M."/>
            <person name="Neuenschwander S.M."/>
            <person name="Ghai R."/>
        </authorList>
    </citation>
    <scope>NUCLEOTIDE SEQUENCE [LARGE SCALE GENOMIC DNA]</scope>
    <source>
        <strain evidence="9 10">MMS-RVI-51</strain>
    </source>
</reference>
<protein>
    <recommendedName>
        <fullName evidence="6">Protein HflC</fullName>
    </recommendedName>
</protein>
<dbReference type="PIRSF" id="PIRSF005651">
    <property type="entry name" value="HflC"/>
    <property type="match status" value="1"/>
</dbReference>
<name>A0AAX1EZK7_9PROT</name>
<evidence type="ECO:0000256" key="6">
    <source>
        <dbReference type="PIRNR" id="PIRNR005651"/>
    </source>
</evidence>
<evidence type="ECO:0000256" key="7">
    <source>
        <dbReference type="SAM" id="Phobius"/>
    </source>
</evidence>
<dbReference type="SMART" id="SM00244">
    <property type="entry name" value="PHB"/>
    <property type="match status" value="1"/>
</dbReference>